<dbReference type="InterPro" id="IPR000504">
    <property type="entry name" value="RRM_dom"/>
</dbReference>
<dbReference type="InterPro" id="IPR006535">
    <property type="entry name" value="HnRNP_R/Q_splicing_fac"/>
</dbReference>
<dbReference type="GO" id="GO:0005737">
    <property type="term" value="C:cytoplasm"/>
    <property type="evidence" value="ECO:0007669"/>
    <property type="project" value="UniProtKB-SubCell"/>
</dbReference>
<accession>A0A922MMG8</accession>
<feature type="domain" description="RRM" evidence="7">
    <location>
        <begin position="341"/>
        <end position="411"/>
    </location>
</feature>
<reference evidence="8" key="1">
    <citation type="journal article" date="2021" name="G3 (Bethesda)">
        <title>Genome and transcriptome analysis of the beet armyworm Spodoptera exigua reveals targets for pest control. .</title>
        <authorList>
            <person name="Simon S."/>
            <person name="Breeschoten T."/>
            <person name="Jansen H.J."/>
            <person name="Dirks R.P."/>
            <person name="Schranz M.E."/>
            <person name="Ros V.I.D."/>
        </authorList>
    </citation>
    <scope>NUCLEOTIDE SEQUENCE</scope>
    <source>
        <strain evidence="8">TB_SE_WUR_2020</strain>
    </source>
</reference>
<dbReference type="FunFam" id="3.30.70.330:FF:000024">
    <property type="entry name" value="Heterogeneous nuclear ribonucleoprotein q isoform"/>
    <property type="match status" value="1"/>
</dbReference>
<dbReference type="EMBL" id="JACEFF010000350">
    <property type="protein sequence ID" value="KAH9639178.1"/>
    <property type="molecule type" value="Genomic_DNA"/>
</dbReference>
<keyword evidence="4 5" id="KW-0694">RNA-binding</keyword>
<dbReference type="InterPro" id="IPR041337">
    <property type="entry name" value="hnRNP_Q_AcD"/>
</dbReference>
<evidence type="ECO:0000313" key="9">
    <source>
        <dbReference type="Proteomes" id="UP000814243"/>
    </source>
</evidence>
<dbReference type="CDD" id="cd12250">
    <property type="entry name" value="RRM2_hnRNPR_like"/>
    <property type="match status" value="1"/>
</dbReference>
<organism evidence="8 9">
    <name type="scientific">Spodoptera exigua</name>
    <name type="common">Beet armyworm</name>
    <name type="synonym">Noctua fulgens</name>
    <dbReference type="NCBI Taxonomy" id="7107"/>
    <lineage>
        <taxon>Eukaryota</taxon>
        <taxon>Metazoa</taxon>
        <taxon>Ecdysozoa</taxon>
        <taxon>Arthropoda</taxon>
        <taxon>Hexapoda</taxon>
        <taxon>Insecta</taxon>
        <taxon>Pterygota</taxon>
        <taxon>Neoptera</taxon>
        <taxon>Endopterygota</taxon>
        <taxon>Lepidoptera</taxon>
        <taxon>Glossata</taxon>
        <taxon>Ditrysia</taxon>
        <taxon>Noctuoidea</taxon>
        <taxon>Noctuidae</taxon>
        <taxon>Amphipyrinae</taxon>
        <taxon>Spodoptera</taxon>
    </lineage>
</organism>
<dbReference type="GO" id="GO:0003723">
    <property type="term" value="F:RNA binding"/>
    <property type="evidence" value="ECO:0007669"/>
    <property type="project" value="UniProtKB-UniRule"/>
</dbReference>
<dbReference type="InterPro" id="IPR012677">
    <property type="entry name" value="Nucleotide-bd_a/b_plait_sf"/>
</dbReference>
<protein>
    <recommendedName>
        <fullName evidence="7">RRM domain-containing protein</fullName>
    </recommendedName>
</protein>
<evidence type="ECO:0000256" key="6">
    <source>
        <dbReference type="SAM" id="MobiDB-lite"/>
    </source>
</evidence>
<evidence type="ECO:0000313" key="8">
    <source>
        <dbReference type="EMBL" id="KAH9639178.1"/>
    </source>
</evidence>
<dbReference type="CDD" id="cd21065">
    <property type="entry name" value="NURR_Syncrip-like"/>
    <property type="match status" value="1"/>
</dbReference>
<dbReference type="CDD" id="cd12251">
    <property type="entry name" value="RRM3_hnRNPR_like"/>
    <property type="match status" value="1"/>
</dbReference>
<evidence type="ECO:0000256" key="3">
    <source>
        <dbReference type="ARBA" id="ARBA00022737"/>
    </source>
</evidence>
<feature type="domain" description="RRM" evidence="7">
    <location>
        <begin position="246"/>
        <end position="328"/>
    </location>
</feature>
<comment type="subcellular location">
    <subcellularLocation>
        <location evidence="1">Cytoplasm</location>
    </subcellularLocation>
</comment>
<dbReference type="SMART" id="SM00360">
    <property type="entry name" value="RRM"/>
    <property type="match status" value="3"/>
</dbReference>
<gene>
    <name evidence="8" type="ORF">HF086_014042</name>
</gene>
<name>A0A922MMG8_SPOEX</name>
<sequence>MAEGNGEIPIEEVPGKDSDVGRTPDYRKLIDYGLDPKVAAKLDDIYKTGKLAHAELDERALDALKEFPSDGALSVLGQFLDSNLEHVSNKSAYLCGVMKTYRQKSRAGVQGAPALASTVPVKGPDEEKIKQILARTGYTLDVTTGQRKYGGPPPGWEGGTPGAGCEVFCGKIPKDMYEDELIPLFERCGTIWDLRLMMDPMTGTNRGYAFVTFTSREATQRAVQELDNHEIKPGKTLRIKISVPNLRLFVGNIPKSKGKEEILEEFGKLTAGLVEVIIYSSPDDKKKNRGFCFLEYESHKAASLAKRRLGTGRLKVWGCDIIVDWADPQEEPDEQTMSKVKVLYARNLTQEITEDALKEEFERYGTVERVKKIKDYAFVHFEDRDCAVKAMQELDGKEMGGARLEVSLAKPPSDKKKKEEILRARERRMMQMIHGRGGFDWCSCSPVLRGRTPQPQPRPPQARGDYDYDYDYYGYGDYRGGYNEPFYRYDEFYFDYAGPPQPSAVRQPPNRPQPVENMLRRLTDPLGKCLTQDDELGLGPNSLYYDLTGGIQVPPIGAHFFPNCILMLVDVNVRFD</sequence>
<dbReference type="CDD" id="cd12249">
    <property type="entry name" value="RRM1_hnRNPR_like"/>
    <property type="match status" value="1"/>
</dbReference>
<dbReference type="AlphaFoldDB" id="A0A922MMG8"/>
<feature type="compositionally biased region" description="Basic and acidic residues" evidence="6">
    <location>
        <begin position="13"/>
        <end position="22"/>
    </location>
</feature>
<keyword evidence="2" id="KW-0963">Cytoplasm</keyword>
<evidence type="ECO:0000256" key="2">
    <source>
        <dbReference type="ARBA" id="ARBA00022490"/>
    </source>
</evidence>
<dbReference type="Proteomes" id="UP000814243">
    <property type="component" value="Unassembled WGS sequence"/>
</dbReference>
<keyword evidence="3" id="KW-0677">Repeat</keyword>
<dbReference type="Pfam" id="PF00076">
    <property type="entry name" value="RRM_1"/>
    <property type="match status" value="3"/>
</dbReference>
<dbReference type="FunFam" id="3.30.70.330:FF:000213">
    <property type="entry name" value="Uncharacterized protein, isoform R"/>
    <property type="match status" value="1"/>
</dbReference>
<feature type="region of interest" description="Disordered" evidence="6">
    <location>
        <begin position="1"/>
        <end position="22"/>
    </location>
</feature>
<evidence type="ECO:0000259" key="7">
    <source>
        <dbReference type="PROSITE" id="PS50102"/>
    </source>
</evidence>
<feature type="domain" description="RRM" evidence="7">
    <location>
        <begin position="165"/>
        <end position="244"/>
    </location>
</feature>
<dbReference type="Gene3D" id="3.30.70.330">
    <property type="match status" value="3"/>
</dbReference>
<evidence type="ECO:0000256" key="4">
    <source>
        <dbReference type="ARBA" id="ARBA00022884"/>
    </source>
</evidence>
<proteinExistence type="predicted"/>
<dbReference type="NCBIfam" id="TIGR01648">
    <property type="entry name" value="hnRNP-R-Q"/>
    <property type="match status" value="1"/>
</dbReference>
<dbReference type="FunFam" id="3.30.70.330:FF:000175">
    <property type="entry name" value="Heterogeneous nuclear ribonucleoprotein Q"/>
    <property type="match status" value="1"/>
</dbReference>
<evidence type="ECO:0000256" key="1">
    <source>
        <dbReference type="ARBA" id="ARBA00004496"/>
    </source>
</evidence>
<dbReference type="PROSITE" id="PS50102">
    <property type="entry name" value="RRM"/>
    <property type="match status" value="3"/>
</dbReference>
<dbReference type="InterPro" id="IPR035979">
    <property type="entry name" value="RBD_domain_sf"/>
</dbReference>
<evidence type="ECO:0000256" key="5">
    <source>
        <dbReference type="PROSITE-ProRule" id="PRU00176"/>
    </source>
</evidence>
<comment type="caution">
    <text evidence="8">The sequence shown here is derived from an EMBL/GenBank/DDBJ whole genome shotgun (WGS) entry which is preliminary data.</text>
</comment>
<dbReference type="Pfam" id="PF18360">
    <property type="entry name" value="hnRNP_Q_AcD"/>
    <property type="match status" value="1"/>
</dbReference>
<dbReference type="PANTHER" id="PTHR21245">
    <property type="entry name" value="HETEROGENEOUS NUCLEAR RIBONUCLEOPROTEIN"/>
    <property type="match status" value="1"/>
</dbReference>
<dbReference type="SUPFAM" id="SSF54928">
    <property type="entry name" value="RNA-binding domain, RBD"/>
    <property type="match status" value="3"/>
</dbReference>